<evidence type="ECO:0000313" key="2">
    <source>
        <dbReference type="Proteomes" id="UP001057868"/>
    </source>
</evidence>
<proteinExistence type="predicted"/>
<accession>A0A9W5Y2Z1</accession>
<name>A0A9W5Y2Z1_9CLOT</name>
<evidence type="ECO:0000313" key="1">
    <source>
        <dbReference type="EMBL" id="GKU25497.1"/>
    </source>
</evidence>
<dbReference type="AlphaFoldDB" id="A0A9W5Y2Z1"/>
<dbReference type="RefSeq" id="WP_261852452.1">
    <property type="nucleotide sequence ID" value="NZ_BQXY01000003.1"/>
</dbReference>
<protein>
    <submittedName>
        <fullName evidence="1">Uncharacterized protein</fullName>
    </submittedName>
</protein>
<organism evidence="1 2">
    <name type="scientific">Clostridium folliculivorans</name>
    <dbReference type="NCBI Taxonomy" id="2886038"/>
    <lineage>
        <taxon>Bacteria</taxon>
        <taxon>Bacillati</taxon>
        <taxon>Bacillota</taxon>
        <taxon>Clostridia</taxon>
        <taxon>Eubacteriales</taxon>
        <taxon>Clostridiaceae</taxon>
        <taxon>Clostridium</taxon>
    </lineage>
</organism>
<reference evidence="1" key="1">
    <citation type="journal article" date="2023" name="Int. J. Syst. Evol. Microbiol.">
        <title>&lt;i&gt;Clostridium folliculivorans&lt;/i&gt; sp. nov., isolated from soil samples of an organic paddy in Japan.</title>
        <authorList>
            <person name="Tazawa J."/>
            <person name="Kobayashi H."/>
            <person name="Tanizawa Y."/>
            <person name="Uchino A."/>
            <person name="Tanaka F."/>
            <person name="Urashima Y."/>
            <person name="Miura S."/>
            <person name="Sakamoto M."/>
            <person name="Ohkuma M."/>
            <person name="Tohno M."/>
        </authorList>
    </citation>
    <scope>NUCLEOTIDE SEQUENCE</scope>
    <source>
        <strain evidence="1">D1-1</strain>
    </source>
</reference>
<gene>
    <name evidence="1" type="ORF">CFOLD11_23230</name>
</gene>
<dbReference type="Proteomes" id="UP001057868">
    <property type="component" value="Unassembled WGS sequence"/>
</dbReference>
<keyword evidence="2" id="KW-1185">Reference proteome</keyword>
<dbReference type="EMBL" id="BQXY01000003">
    <property type="protein sequence ID" value="GKU25497.1"/>
    <property type="molecule type" value="Genomic_DNA"/>
</dbReference>
<sequence>MNKKRYIAIFVLIMLVILTILGISKANSTSKLSYKNKSYTGENENWRVSLEVRDKQLDIKVTPKILTDKDSKIQCQIKTGPQYSSSGVISYGSTFKSFRATVGLIVDPINYKNEVITITYNDKADSIILNPLKE</sequence>
<comment type="caution">
    <text evidence="1">The sequence shown here is derived from an EMBL/GenBank/DDBJ whole genome shotgun (WGS) entry which is preliminary data.</text>
</comment>